<dbReference type="Proteomes" id="UP000494256">
    <property type="component" value="Unassembled WGS sequence"/>
</dbReference>
<accession>A0A8S1AVN3</accession>
<proteinExistence type="predicted"/>
<reference evidence="1 2" key="1">
    <citation type="submission" date="2020-04" db="EMBL/GenBank/DDBJ databases">
        <authorList>
            <person name="Wallbank WR R."/>
            <person name="Pardo Diaz C."/>
            <person name="Kozak K."/>
            <person name="Martin S."/>
            <person name="Jiggins C."/>
            <person name="Moest M."/>
            <person name="Warren A I."/>
            <person name="Byers J.R.P. K."/>
            <person name="Montejo-Kovacevich G."/>
            <person name="Yen C E."/>
        </authorList>
    </citation>
    <scope>NUCLEOTIDE SEQUENCE [LARGE SCALE GENOMIC DNA]</scope>
</reference>
<evidence type="ECO:0000313" key="2">
    <source>
        <dbReference type="Proteomes" id="UP000494256"/>
    </source>
</evidence>
<dbReference type="EMBL" id="CADEBD010000355">
    <property type="protein sequence ID" value="CAB3251301.1"/>
    <property type="molecule type" value="Genomic_DNA"/>
</dbReference>
<dbReference type="OrthoDB" id="8111661at2759"/>
<dbReference type="AlphaFoldDB" id="A0A8S1AVN3"/>
<evidence type="ECO:0000313" key="1">
    <source>
        <dbReference type="EMBL" id="CAB3251301.1"/>
    </source>
</evidence>
<comment type="caution">
    <text evidence="1">The sequence shown here is derived from an EMBL/GenBank/DDBJ whole genome shotgun (WGS) entry which is preliminary data.</text>
</comment>
<protein>
    <recommendedName>
        <fullName evidence="3">Alkylated DNA repair protein AlkB homologue 8 N-terminal domain-containing protein</fullName>
    </recommendedName>
</protein>
<evidence type="ECO:0008006" key="3">
    <source>
        <dbReference type="Google" id="ProtNLM"/>
    </source>
</evidence>
<sequence length="115" mass="13245">MDSRLRFHEHISTLSGRMRKLIYVFKNLRQVADDKLRRSVYFALAQSLLTYCITTWGGAPRSTLLELERAQRAVLKVSLTLPFRYPTSLLYKKAKVLTVGDRDSVKGFCKGKKYG</sequence>
<gene>
    <name evidence="1" type="ORF">APLA_LOCUS13576</name>
</gene>
<name>A0A8S1AVN3_ARCPL</name>
<organism evidence="1 2">
    <name type="scientific">Arctia plantaginis</name>
    <name type="common">Wood tiger moth</name>
    <name type="synonym">Phalaena plantaginis</name>
    <dbReference type="NCBI Taxonomy" id="874455"/>
    <lineage>
        <taxon>Eukaryota</taxon>
        <taxon>Metazoa</taxon>
        <taxon>Ecdysozoa</taxon>
        <taxon>Arthropoda</taxon>
        <taxon>Hexapoda</taxon>
        <taxon>Insecta</taxon>
        <taxon>Pterygota</taxon>
        <taxon>Neoptera</taxon>
        <taxon>Endopterygota</taxon>
        <taxon>Lepidoptera</taxon>
        <taxon>Glossata</taxon>
        <taxon>Ditrysia</taxon>
        <taxon>Noctuoidea</taxon>
        <taxon>Erebidae</taxon>
        <taxon>Arctiinae</taxon>
        <taxon>Arctia</taxon>
    </lineage>
</organism>